<comment type="caution">
    <text evidence="3">The sequence shown here is derived from an EMBL/GenBank/DDBJ whole genome shotgun (WGS) entry which is preliminary data.</text>
</comment>
<evidence type="ECO:0000313" key="4">
    <source>
        <dbReference type="Proteomes" id="UP000198211"/>
    </source>
</evidence>
<organism evidence="3 4">
    <name type="scientific">Phytophthora megakarya</name>
    <dbReference type="NCBI Taxonomy" id="4795"/>
    <lineage>
        <taxon>Eukaryota</taxon>
        <taxon>Sar</taxon>
        <taxon>Stramenopiles</taxon>
        <taxon>Oomycota</taxon>
        <taxon>Peronosporomycetes</taxon>
        <taxon>Peronosporales</taxon>
        <taxon>Peronosporaceae</taxon>
        <taxon>Phytophthora</taxon>
    </lineage>
</organism>
<protein>
    <submittedName>
        <fullName evidence="3">Integrase, catalytic core protein</fullName>
    </submittedName>
</protein>
<evidence type="ECO:0000256" key="1">
    <source>
        <dbReference type="SAM" id="MobiDB-lite"/>
    </source>
</evidence>
<evidence type="ECO:0000313" key="3">
    <source>
        <dbReference type="EMBL" id="OWZ01804.1"/>
    </source>
</evidence>
<keyword evidence="4" id="KW-1185">Reference proteome</keyword>
<dbReference type="InterPro" id="IPR054722">
    <property type="entry name" value="PolX-like_BBD"/>
</dbReference>
<dbReference type="Pfam" id="PF22936">
    <property type="entry name" value="Pol_BBD"/>
    <property type="match status" value="1"/>
</dbReference>
<gene>
    <name evidence="3" type="ORF">PHMEG_00026742</name>
</gene>
<reference evidence="4" key="1">
    <citation type="submission" date="2017-03" db="EMBL/GenBank/DDBJ databases">
        <title>Phytopthora megakarya and P. palmivora, two closely related causual agents of cacao black pod achieved similar genome size and gene model numbers by different mechanisms.</title>
        <authorList>
            <person name="Ali S."/>
            <person name="Shao J."/>
            <person name="Larry D.J."/>
            <person name="Kronmiller B."/>
            <person name="Shen D."/>
            <person name="Strem M.D."/>
            <person name="Melnick R.L."/>
            <person name="Guiltinan M.J."/>
            <person name="Tyler B.M."/>
            <person name="Meinhardt L.W."/>
            <person name="Bailey B.A."/>
        </authorList>
    </citation>
    <scope>NUCLEOTIDE SEQUENCE [LARGE SCALE GENOMIC DNA]</scope>
    <source>
        <strain evidence="4">zdho120</strain>
    </source>
</reference>
<sequence>MSYDGKYCSNSSKDWDSHAFGSKMDKKTQGNASGFLKTVKQKCLRRSLTLQMSSGKGHYKSDCPDLLTDDKHEKPNGRRAHSRSTHVQTRSKQAHGNHFDQLKTNRNRIAREYEPSRWYFDTGTNAHIVANKDYFTSFQSMTDSDWNPTVSDFTESGVAQAEDLGSILLATMVDEQLMMVFLEDVLYVPKAGCNLFSPGQALEQGFQISWDQDAKLFGMSKDATEVIRASHVYKLWTFESPNEQDKQSQAINTKASNCKLYGHRWSCGH</sequence>
<dbReference type="AlphaFoldDB" id="A0A225V9P1"/>
<dbReference type="OrthoDB" id="122830at2759"/>
<dbReference type="EMBL" id="NBNE01006596">
    <property type="protein sequence ID" value="OWZ01804.1"/>
    <property type="molecule type" value="Genomic_DNA"/>
</dbReference>
<evidence type="ECO:0000259" key="2">
    <source>
        <dbReference type="Pfam" id="PF22936"/>
    </source>
</evidence>
<feature type="region of interest" description="Disordered" evidence="1">
    <location>
        <begin position="54"/>
        <end position="105"/>
    </location>
</feature>
<name>A0A225V9P1_9STRA</name>
<dbReference type="Proteomes" id="UP000198211">
    <property type="component" value="Unassembled WGS sequence"/>
</dbReference>
<feature type="compositionally biased region" description="Basic and acidic residues" evidence="1">
    <location>
        <begin position="59"/>
        <end position="76"/>
    </location>
</feature>
<proteinExistence type="predicted"/>
<feature type="domain" description="Retrovirus-related Pol polyprotein from transposon TNT 1-94-like beta-barrel" evidence="2">
    <location>
        <begin position="118"/>
        <end position="206"/>
    </location>
</feature>
<accession>A0A225V9P1</accession>